<evidence type="ECO:0000313" key="2">
    <source>
        <dbReference type="Proteomes" id="UP000828390"/>
    </source>
</evidence>
<dbReference type="EMBL" id="JAIWYP010000015">
    <property type="protein sequence ID" value="KAH3702062.1"/>
    <property type="molecule type" value="Genomic_DNA"/>
</dbReference>
<reference evidence="1" key="1">
    <citation type="journal article" date="2019" name="bioRxiv">
        <title>The Genome of the Zebra Mussel, Dreissena polymorpha: A Resource for Invasive Species Research.</title>
        <authorList>
            <person name="McCartney M.A."/>
            <person name="Auch B."/>
            <person name="Kono T."/>
            <person name="Mallez S."/>
            <person name="Zhang Y."/>
            <person name="Obille A."/>
            <person name="Becker A."/>
            <person name="Abrahante J.E."/>
            <person name="Garbe J."/>
            <person name="Badalamenti J.P."/>
            <person name="Herman A."/>
            <person name="Mangelson H."/>
            <person name="Liachko I."/>
            <person name="Sullivan S."/>
            <person name="Sone E.D."/>
            <person name="Koren S."/>
            <person name="Silverstein K.A.T."/>
            <person name="Beckman K.B."/>
            <person name="Gohl D.M."/>
        </authorList>
    </citation>
    <scope>NUCLEOTIDE SEQUENCE</scope>
    <source>
        <strain evidence="1">Duluth1</strain>
        <tissue evidence="1">Whole animal</tissue>
    </source>
</reference>
<evidence type="ECO:0000313" key="1">
    <source>
        <dbReference type="EMBL" id="KAH3702062.1"/>
    </source>
</evidence>
<protein>
    <submittedName>
        <fullName evidence="1">Uncharacterized protein</fullName>
    </submittedName>
</protein>
<dbReference type="Proteomes" id="UP000828390">
    <property type="component" value="Unassembled WGS sequence"/>
</dbReference>
<comment type="caution">
    <text evidence="1">The sequence shown here is derived from an EMBL/GenBank/DDBJ whole genome shotgun (WGS) entry which is preliminary data.</text>
</comment>
<accession>A0A9D4BR10</accession>
<keyword evidence="2" id="KW-1185">Reference proteome</keyword>
<sequence length="72" mass="7619">MRERQSLLHNMHAKGLEVGGMAARAFRMLLSRVASSDLLASAASIPLCIDCLQAVPSLAKVSQVSVAMPQAL</sequence>
<gene>
    <name evidence="1" type="ORF">DPMN_077063</name>
</gene>
<name>A0A9D4BR10_DREPO</name>
<organism evidence="1 2">
    <name type="scientific">Dreissena polymorpha</name>
    <name type="common">Zebra mussel</name>
    <name type="synonym">Mytilus polymorpha</name>
    <dbReference type="NCBI Taxonomy" id="45954"/>
    <lineage>
        <taxon>Eukaryota</taxon>
        <taxon>Metazoa</taxon>
        <taxon>Spiralia</taxon>
        <taxon>Lophotrochozoa</taxon>
        <taxon>Mollusca</taxon>
        <taxon>Bivalvia</taxon>
        <taxon>Autobranchia</taxon>
        <taxon>Heteroconchia</taxon>
        <taxon>Euheterodonta</taxon>
        <taxon>Imparidentia</taxon>
        <taxon>Neoheterodontei</taxon>
        <taxon>Myida</taxon>
        <taxon>Dreissenoidea</taxon>
        <taxon>Dreissenidae</taxon>
        <taxon>Dreissena</taxon>
    </lineage>
</organism>
<proteinExistence type="predicted"/>
<reference evidence="1" key="2">
    <citation type="submission" date="2020-11" db="EMBL/GenBank/DDBJ databases">
        <authorList>
            <person name="McCartney M.A."/>
            <person name="Auch B."/>
            <person name="Kono T."/>
            <person name="Mallez S."/>
            <person name="Becker A."/>
            <person name="Gohl D.M."/>
            <person name="Silverstein K.A.T."/>
            <person name="Koren S."/>
            <person name="Bechman K.B."/>
            <person name="Herman A."/>
            <person name="Abrahante J.E."/>
            <person name="Garbe J."/>
        </authorList>
    </citation>
    <scope>NUCLEOTIDE SEQUENCE</scope>
    <source>
        <strain evidence="1">Duluth1</strain>
        <tissue evidence="1">Whole animal</tissue>
    </source>
</reference>
<dbReference type="AlphaFoldDB" id="A0A9D4BR10"/>